<gene>
    <name evidence="4" type="ORF">G9U51_15215</name>
</gene>
<evidence type="ECO:0000313" key="4">
    <source>
        <dbReference type="EMBL" id="NHN57119.1"/>
    </source>
</evidence>
<name>A0A967B1K3_9MICO</name>
<dbReference type="RefSeq" id="WP_166198051.1">
    <property type="nucleotide sequence ID" value="NZ_JAAOIV010000012.1"/>
</dbReference>
<sequence>MSDQNSNHDRPTEAVPTVGGQTYGQQPPQDPYNQPPPQDPYGQQYGQQYGQGYGQPGYQQAPAYQQPQPYDPSYGYGTPYQAKKQNVVAIVGLVLSVLGLCCGFLSIGGIVCGVVGLNQSKETGEGRGLSIAAIVVGSITIVLSLGYVIFSYARGGSGY</sequence>
<comment type="caution">
    <text evidence="4">The sequence shown here is derived from an EMBL/GenBank/DDBJ whole genome shotgun (WGS) entry which is preliminary data.</text>
</comment>
<dbReference type="EMBL" id="JAAOIV010000012">
    <property type="protein sequence ID" value="NHN57119.1"/>
    <property type="molecule type" value="Genomic_DNA"/>
</dbReference>
<protein>
    <submittedName>
        <fullName evidence="4">DUF4190 domain-containing protein</fullName>
    </submittedName>
</protein>
<evidence type="ECO:0000259" key="3">
    <source>
        <dbReference type="Pfam" id="PF13828"/>
    </source>
</evidence>
<feature type="region of interest" description="Disordered" evidence="1">
    <location>
        <begin position="1"/>
        <end position="75"/>
    </location>
</feature>
<dbReference type="InterPro" id="IPR025241">
    <property type="entry name" value="DUF4190"/>
</dbReference>
<feature type="compositionally biased region" description="Low complexity" evidence="1">
    <location>
        <begin position="56"/>
        <end position="75"/>
    </location>
</feature>
<dbReference type="Pfam" id="PF13828">
    <property type="entry name" value="DUF4190"/>
    <property type="match status" value="1"/>
</dbReference>
<organism evidence="4 5">
    <name type="scientific">Metallococcus carri</name>
    <dbReference type="NCBI Taxonomy" id="1656884"/>
    <lineage>
        <taxon>Bacteria</taxon>
        <taxon>Bacillati</taxon>
        <taxon>Actinomycetota</taxon>
        <taxon>Actinomycetes</taxon>
        <taxon>Micrococcales</taxon>
        <taxon>Dermacoccaceae</taxon>
        <taxon>Metallococcus</taxon>
    </lineage>
</organism>
<feature type="compositionally biased region" description="Basic and acidic residues" evidence="1">
    <location>
        <begin position="1"/>
        <end position="12"/>
    </location>
</feature>
<accession>A0A967B1K3</accession>
<evidence type="ECO:0000256" key="1">
    <source>
        <dbReference type="SAM" id="MobiDB-lite"/>
    </source>
</evidence>
<feature type="transmembrane region" description="Helical" evidence="2">
    <location>
        <begin position="129"/>
        <end position="150"/>
    </location>
</feature>
<proteinExistence type="predicted"/>
<evidence type="ECO:0000313" key="5">
    <source>
        <dbReference type="Proteomes" id="UP000744769"/>
    </source>
</evidence>
<reference evidence="4" key="1">
    <citation type="submission" date="2020-03" db="EMBL/GenBank/DDBJ databases">
        <title>Draft sequencing of Calidifontibacter sp. DB0510.</title>
        <authorList>
            <person name="Kim D.-U."/>
        </authorList>
    </citation>
    <scope>NUCLEOTIDE SEQUENCE</scope>
    <source>
        <strain evidence="4">DB0510</strain>
    </source>
</reference>
<keyword evidence="2" id="KW-0812">Transmembrane</keyword>
<keyword evidence="2" id="KW-0472">Membrane</keyword>
<feature type="domain" description="DUF4190" evidence="3">
    <location>
        <begin position="89"/>
        <end position="144"/>
    </location>
</feature>
<feature type="transmembrane region" description="Helical" evidence="2">
    <location>
        <begin position="87"/>
        <end position="117"/>
    </location>
</feature>
<evidence type="ECO:0000256" key="2">
    <source>
        <dbReference type="SAM" id="Phobius"/>
    </source>
</evidence>
<feature type="compositionally biased region" description="Pro residues" evidence="1">
    <location>
        <begin position="28"/>
        <end position="39"/>
    </location>
</feature>
<keyword evidence="5" id="KW-1185">Reference proteome</keyword>
<dbReference type="Proteomes" id="UP000744769">
    <property type="component" value="Unassembled WGS sequence"/>
</dbReference>
<dbReference type="AlphaFoldDB" id="A0A967B1K3"/>
<keyword evidence="2" id="KW-1133">Transmembrane helix</keyword>